<evidence type="ECO:0000256" key="1">
    <source>
        <dbReference type="SAM" id="Phobius"/>
    </source>
</evidence>
<keyword evidence="1" id="KW-0472">Membrane</keyword>
<keyword evidence="1" id="KW-0812">Transmembrane</keyword>
<dbReference type="RefSeq" id="WP_354554070.1">
    <property type="nucleotide sequence ID" value="NZ_JBEPMB010000001.1"/>
</dbReference>
<keyword evidence="3" id="KW-1185">Reference proteome</keyword>
<organism evidence="2 3">
    <name type="scientific">Rhizobium aquaticum</name>
    <dbReference type="NCBI Taxonomy" id="1549636"/>
    <lineage>
        <taxon>Bacteria</taxon>
        <taxon>Pseudomonadati</taxon>
        <taxon>Pseudomonadota</taxon>
        <taxon>Alphaproteobacteria</taxon>
        <taxon>Hyphomicrobiales</taxon>
        <taxon>Rhizobiaceae</taxon>
        <taxon>Rhizobium/Agrobacterium group</taxon>
        <taxon>Rhizobium</taxon>
    </lineage>
</organism>
<dbReference type="Proteomes" id="UP001549047">
    <property type="component" value="Unassembled WGS sequence"/>
</dbReference>
<gene>
    <name evidence="2" type="ORF">ABID16_000096</name>
</gene>
<evidence type="ECO:0000313" key="2">
    <source>
        <dbReference type="EMBL" id="MET3611791.1"/>
    </source>
</evidence>
<dbReference type="EMBL" id="JBEPMB010000001">
    <property type="protein sequence ID" value="MET3611791.1"/>
    <property type="molecule type" value="Genomic_DNA"/>
</dbReference>
<reference evidence="2 3" key="1">
    <citation type="submission" date="2024-06" db="EMBL/GenBank/DDBJ databases">
        <title>Genomic Encyclopedia of Type Strains, Phase IV (KMG-IV): sequencing the most valuable type-strain genomes for metagenomic binning, comparative biology and taxonomic classification.</title>
        <authorList>
            <person name="Goeker M."/>
        </authorList>
    </citation>
    <scope>NUCLEOTIDE SEQUENCE [LARGE SCALE GENOMIC DNA]</scope>
    <source>
        <strain evidence="2 3">DSM 29780</strain>
    </source>
</reference>
<name>A0ABV2ITR0_9HYPH</name>
<feature type="transmembrane region" description="Helical" evidence="1">
    <location>
        <begin position="18"/>
        <end position="34"/>
    </location>
</feature>
<keyword evidence="1" id="KW-1133">Transmembrane helix</keyword>
<sequence>MKKPMLNIDPEHPIYRPLWVRLLIVGILAAWSVLELTKGSPFWGTIAGGVGLFAAWELFWRYPEHRANADAKAAAQAEADAARAKENEE</sequence>
<proteinExistence type="predicted"/>
<evidence type="ECO:0008006" key="4">
    <source>
        <dbReference type="Google" id="ProtNLM"/>
    </source>
</evidence>
<accession>A0ABV2ITR0</accession>
<evidence type="ECO:0000313" key="3">
    <source>
        <dbReference type="Proteomes" id="UP001549047"/>
    </source>
</evidence>
<feature type="transmembrane region" description="Helical" evidence="1">
    <location>
        <begin position="40"/>
        <end position="59"/>
    </location>
</feature>
<comment type="caution">
    <text evidence="2">The sequence shown here is derived from an EMBL/GenBank/DDBJ whole genome shotgun (WGS) entry which is preliminary data.</text>
</comment>
<protein>
    <recommendedName>
        <fullName evidence="4">DUF3329 domain-containing protein</fullName>
    </recommendedName>
</protein>